<dbReference type="SUPFAM" id="SSF53822">
    <property type="entry name" value="Periplasmic binding protein-like I"/>
    <property type="match status" value="1"/>
</dbReference>
<dbReference type="AlphaFoldDB" id="A0AAI8KZI6"/>
<keyword evidence="2" id="KW-0238">DNA-binding</keyword>
<dbReference type="Proteomes" id="UP000265765">
    <property type="component" value="Chromosome"/>
</dbReference>
<evidence type="ECO:0000259" key="5">
    <source>
        <dbReference type="PROSITE" id="PS50932"/>
    </source>
</evidence>
<dbReference type="SUPFAM" id="SSF47413">
    <property type="entry name" value="lambda repressor-like DNA-binding domains"/>
    <property type="match status" value="1"/>
</dbReference>
<keyword evidence="3" id="KW-0804">Transcription</keyword>
<accession>A0AAI8KZI6</accession>
<evidence type="ECO:0000256" key="3">
    <source>
        <dbReference type="ARBA" id="ARBA00023163"/>
    </source>
</evidence>
<dbReference type="InterPro" id="IPR028082">
    <property type="entry name" value="Peripla_BP_I"/>
</dbReference>
<sequence>MARLAGRGTGTAPRSIDVARLAGVSQKTVSRVMNGEQYVSGDLRRRVLEAAETLGYRLNHAARALASGRTRSIGVVTLGTALYGPASLLMGLERAVRDTGYTLRVVNTVEGDALGIAGAVDSLLDQGVDGIVISEPIDEEGDADLAIRVDVPFLILGAPPPFTAHRVVTAGLVAHQLARAVTEHLLDLGHPTVHHLAGPQRWYAARDRMEGWRATLAAHGRREPPVLVGDWSAASGHRAGLELAGDRDVTAVFAANDDMAIGLIRALLETGRRVPEDVSVVGLDDIPVAAYVSPPLTTVRQPFDATAEDGLRRLVHAIENPDADPIPAEDPPVNLVVRASTGPPPSGAVSVGGAVLAGGTAAPEGRARTTRTTAPGASDGPSQVPAPQPNRTTAPGQLVSPGRTPSGARQPTA</sequence>
<dbReference type="PROSITE" id="PS50932">
    <property type="entry name" value="HTH_LACI_2"/>
    <property type="match status" value="1"/>
</dbReference>
<keyword evidence="1" id="KW-0805">Transcription regulation</keyword>
<feature type="domain" description="HTH lacI-type" evidence="5">
    <location>
        <begin position="13"/>
        <end position="67"/>
    </location>
</feature>
<dbReference type="Gene3D" id="1.10.260.40">
    <property type="entry name" value="lambda repressor-like DNA-binding domains"/>
    <property type="match status" value="1"/>
</dbReference>
<dbReference type="PANTHER" id="PTHR30146:SF109">
    <property type="entry name" value="HTH-TYPE TRANSCRIPTIONAL REGULATOR GALS"/>
    <property type="match status" value="1"/>
</dbReference>
<dbReference type="RefSeq" id="WP_246091041.1">
    <property type="nucleotide sequence ID" value="NZ_CP032427.1"/>
</dbReference>
<dbReference type="CDD" id="cd01392">
    <property type="entry name" value="HTH_LacI"/>
    <property type="match status" value="1"/>
</dbReference>
<evidence type="ECO:0000256" key="2">
    <source>
        <dbReference type="ARBA" id="ARBA00023125"/>
    </source>
</evidence>
<feature type="compositionally biased region" description="Low complexity" evidence="4">
    <location>
        <begin position="359"/>
        <end position="377"/>
    </location>
</feature>
<evidence type="ECO:0000256" key="1">
    <source>
        <dbReference type="ARBA" id="ARBA00023015"/>
    </source>
</evidence>
<evidence type="ECO:0000313" key="7">
    <source>
        <dbReference type="Proteomes" id="UP000265765"/>
    </source>
</evidence>
<dbReference type="InterPro" id="IPR000843">
    <property type="entry name" value="HTH_LacI"/>
</dbReference>
<dbReference type="InterPro" id="IPR046335">
    <property type="entry name" value="LacI/GalR-like_sensor"/>
</dbReference>
<dbReference type="GO" id="GO:0000976">
    <property type="term" value="F:transcription cis-regulatory region binding"/>
    <property type="evidence" value="ECO:0007669"/>
    <property type="project" value="TreeGrafter"/>
</dbReference>
<gene>
    <name evidence="6" type="primary">lacI_3</name>
    <name evidence="6" type="ORF">DWG14_02673</name>
</gene>
<reference evidence="6 7" key="1">
    <citation type="submission" date="2018-09" db="EMBL/GenBank/DDBJ databases">
        <title>Production of Trimethoprim by Streptomyces sp. 3E-1.</title>
        <authorList>
            <person name="Kang H.J."/>
            <person name="Kim S.B."/>
        </authorList>
    </citation>
    <scope>NUCLEOTIDE SEQUENCE [LARGE SCALE GENOMIC DNA]</scope>
    <source>
        <strain evidence="6 7">3E-1</strain>
    </source>
</reference>
<dbReference type="Pfam" id="PF00356">
    <property type="entry name" value="LacI"/>
    <property type="match status" value="1"/>
</dbReference>
<proteinExistence type="predicted"/>
<dbReference type="GeneID" id="91281604"/>
<dbReference type="Pfam" id="PF13377">
    <property type="entry name" value="Peripla_BP_3"/>
    <property type="match status" value="1"/>
</dbReference>
<protein>
    <submittedName>
        <fullName evidence="6">Lactose operon repressor</fullName>
    </submittedName>
</protein>
<dbReference type="Gene3D" id="3.40.50.2300">
    <property type="match status" value="2"/>
</dbReference>
<dbReference type="PANTHER" id="PTHR30146">
    <property type="entry name" value="LACI-RELATED TRANSCRIPTIONAL REPRESSOR"/>
    <property type="match status" value="1"/>
</dbReference>
<dbReference type="SMART" id="SM00354">
    <property type="entry name" value="HTH_LACI"/>
    <property type="match status" value="1"/>
</dbReference>
<feature type="region of interest" description="Disordered" evidence="4">
    <location>
        <begin position="359"/>
        <end position="413"/>
    </location>
</feature>
<dbReference type="GO" id="GO:0003700">
    <property type="term" value="F:DNA-binding transcription factor activity"/>
    <property type="evidence" value="ECO:0007669"/>
    <property type="project" value="TreeGrafter"/>
</dbReference>
<dbReference type="CDD" id="cd01574">
    <property type="entry name" value="PBP1_LacI"/>
    <property type="match status" value="1"/>
</dbReference>
<dbReference type="KEGG" id="sge:DWG14_02673"/>
<evidence type="ECO:0000313" key="6">
    <source>
        <dbReference type="EMBL" id="AYC38444.1"/>
    </source>
</evidence>
<dbReference type="InterPro" id="IPR010982">
    <property type="entry name" value="Lambda_DNA-bd_dom_sf"/>
</dbReference>
<dbReference type="EMBL" id="CP032427">
    <property type="protein sequence ID" value="AYC38444.1"/>
    <property type="molecule type" value="Genomic_DNA"/>
</dbReference>
<organism evidence="6 7">
    <name type="scientific">Streptomyces griseorubiginosus</name>
    <dbReference type="NCBI Taxonomy" id="67304"/>
    <lineage>
        <taxon>Bacteria</taxon>
        <taxon>Bacillati</taxon>
        <taxon>Actinomycetota</taxon>
        <taxon>Actinomycetes</taxon>
        <taxon>Kitasatosporales</taxon>
        <taxon>Streptomycetaceae</taxon>
        <taxon>Streptomyces</taxon>
    </lineage>
</organism>
<name>A0AAI8KZI6_9ACTN</name>
<evidence type="ECO:0000256" key="4">
    <source>
        <dbReference type="SAM" id="MobiDB-lite"/>
    </source>
</evidence>